<evidence type="ECO:0000313" key="8">
    <source>
        <dbReference type="EMBL" id="PWA61383.1"/>
    </source>
</evidence>
<dbReference type="GO" id="GO:0008270">
    <property type="term" value="F:zinc ion binding"/>
    <property type="evidence" value="ECO:0007669"/>
    <property type="project" value="UniProtKB-KW"/>
</dbReference>
<evidence type="ECO:0000256" key="1">
    <source>
        <dbReference type="ARBA" id="ARBA00022723"/>
    </source>
</evidence>
<dbReference type="GO" id="GO:0010468">
    <property type="term" value="P:regulation of gene expression"/>
    <property type="evidence" value="ECO:0007669"/>
    <property type="project" value="UniProtKB-ARBA"/>
</dbReference>
<name>A0A2U1MJD4_ARTAN</name>
<dbReference type="SMART" id="SM00356">
    <property type="entry name" value="ZnF_C3H1"/>
    <property type="match status" value="3"/>
</dbReference>
<feature type="region of interest" description="Disordered" evidence="6">
    <location>
        <begin position="215"/>
        <end position="236"/>
    </location>
</feature>
<dbReference type="Pfam" id="PF05699">
    <property type="entry name" value="Dimer_Tnp_hAT"/>
    <property type="match status" value="1"/>
</dbReference>
<reference evidence="8 9" key="1">
    <citation type="journal article" date="2018" name="Mol. Plant">
        <title>The genome of Artemisia annua provides insight into the evolution of Asteraceae family and artemisinin biosynthesis.</title>
        <authorList>
            <person name="Shen Q."/>
            <person name="Zhang L."/>
            <person name="Liao Z."/>
            <person name="Wang S."/>
            <person name="Yan T."/>
            <person name="Shi P."/>
            <person name="Liu M."/>
            <person name="Fu X."/>
            <person name="Pan Q."/>
            <person name="Wang Y."/>
            <person name="Lv Z."/>
            <person name="Lu X."/>
            <person name="Zhang F."/>
            <person name="Jiang W."/>
            <person name="Ma Y."/>
            <person name="Chen M."/>
            <person name="Hao X."/>
            <person name="Li L."/>
            <person name="Tang Y."/>
            <person name="Lv G."/>
            <person name="Zhou Y."/>
            <person name="Sun X."/>
            <person name="Brodelius P.E."/>
            <person name="Rose J.K.C."/>
            <person name="Tang K."/>
        </authorList>
    </citation>
    <scope>NUCLEOTIDE SEQUENCE [LARGE SCALE GENOMIC DNA]</scope>
    <source>
        <strain evidence="9">cv. Huhao1</strain>
        <tissue evidence="8">Leaf</tissue>
    </source>
</reference>
<sequence length="417" mass="46242">MKADKEKDQNTPVASSSTPTCVASRLKVDIESGFGKYMKKREGIKNTKVDIYLCNGIERMDTKFDVLGWWKQNSEKFPILSLTPKTAKSLIGTQDWLRSTPAKVLTKPVAMIQHPFNSNNNGGAEFIPHPNGSNSQFDNSYKRNNSITQMSTSMTSAGQRSYRSCIPTNRGATHIYYKTRMCQQFVEGRCPKAADCCNYAHGHNDLREPVLNWQENANNNQGGGRNGSSNWNEDHKRTPQRGICWKFYRGEECPYGENCGYSHDATQLNAGAVMDSVQTRESSVININTVFNHGQSQTQATAAQVSTVSTQADVLRTTLKNNYFKTRICSKWETTGHCVFADKCNYAHGLAELNTPVGLVEGDGLVAANGVHIPITEPLVTHSAAAAPVHIGSELLNLAKRKVKGIYGDWIDDEYED</sequence>
<dbReference type="Proteomes" id="UP000245207">
    <property type="component" value="Unassembled WGS sequence"/>
</dbReference>
<comment type="caution">
    <text evidence="8">The sequence shown here is derived from an EMBL/GenBank/DDBJ whole genome shotgun (WGS) entry which is preliminary data.</text>
</comment>
<dbReference type="InterPro" id="IPR000571">
    <property type="entry name" value="Znf_CCCH"/>
</dbReference>
<evidence type="ECO:0000313" key="9">
    <source>
        <dbReference type="Proteomes" id="UP000245207"/>
    </source>
</evidence>
<proteinExistence type="predicted"/>
<dbReference type="InterPro" id="IPR036855">
    <property type="entry name" value="Znf_CCCH_sf"/>
</dbReference>
<feature type="zinc finger region" description="C3H1-type" evidence="5">
    <location>
        <begin position="323"/>
        <end position="351"/>
    </location>
</feature>
<dbReference type="PANTHER" id="PTHR12547:SF121">
    <property type="entry name" value="ZINC FINGER CCCH DOMAIN-CONTAINING PROTEIN 39"/>
    <property type="match status" value="1"/>
</dbReference>
<dbReference type="AlphaFoldDB" id="A0A2U1MJD4"/>
<organism evidence="8 9">
    <name type="scientific">Artemisia annua</name>
    <name type="common">Sweet wormwood</name>
    <dbReference type="NCBI Taxonomy" id="35608"/>
    <lineage>
        <taxon>Eukaryota</taxon>
        <taxon>Viridiplantae</taxon>
        <taxon>Streptophyta</taxon>
        <taxon>Embryophyta</taxon>
        <taxon>Tracheophyta</taxon>
        <taxon>Spermatophyta</taxon>
        <taxon>Magnoliopsida</taxon>
        <taxon>eudicotyledons</taxon>
        <taxon>Gunneridae</taxon>
        <taxon>Pentapetalae</taxon>
        <taxon>asterids</taxon>
        <taxon>campanulids</taxon>
        <taxon>Asterales</taxon>
        <taxon>Asteraceae</taxon>
        <taxon>Asteroideae</taxon>
        <taxon>Anthemideae</taxon>
        <taxon>Artemisiinae</taxon>
        <taxon>Artemisia</taxon>
    </lineage>
</organism>
<evidence type="ECO:0000259" key="7">
    <source>
        <dbReference type="PROSITE" id="PS50103"/>
    </source>
</evidence>
<dbReference type="InterPro" id="IPR008906">
    <property type="entry name" value="HATC_C_dom"/>
</dbReference>
<dbReference type="PANTHER" id="PTHR12547">
    <property type="entry name" value="CCCH ZINC FINGER/TIS11-RELATED"/>
    <property type="match status" value="1"/>
</dbReference>
<dbReference type="Gene3D" id="4.10.1000.10">
    <property type="entry name" value="Zinc finger, CCCH-type"/>
    <property type="match status" value="3"/>
</dbReference>
<dbReference type="GO" id="GO:0051252">
    <property type="term" value="P:regulation of RNA metabolic process"/>
    <property type="evidence" value="ECO:0007669"/>
    <property type="project" value="UniProtKB-ARBA"/>
</dbReference>
<feature type="zinc finger region" description="C3H1-type" evidence="5">
    <location>
        <begin position="238"/>
        <end position="266"/>
    </location>
</feature>
<protein>
    <submittedName>
        <fullName evidence="8">Zinc finger, CCCH-type</fullName>
    </submittedName>
</protein>
<feature type="domain" description="C3H1-type" evidence="7">
    <location>
        <begin position="238"/>
        <end position="266"/>
    </location>
</feature>
<keyword evidence="3 5" id="KW-0863">Zinc-finger</keyword>
<dbReference type="GO" id="GO:0046983">
    <property type="term" value="F:protein dimerization activity"/>
    <property type="evidence" value="ECO:0007669"/>
    <property type="project" value="InterPro"/>
</dbReference>
<keyword evidence="2" id="KW-0677">Repeat</keyword>
<dbReference type="PROSITE" id="PS50103">
    <property type="entry name" value="ZF_C3H1"/>
    <property type="match status" value="3"/>
</dbReference>
<evidence type="ECO:0000256" key="4">
    <source>
        <dbReference type="ARBA" id="ARBA00022833"/>
    </source>
</evidence>
<feature type="domain" description="C3H1-type" evidence="7">
    <location>
        <begin position="176"/>
        <end position="204"/>
    </location>
</feature>
<feature type="domain" description="C3H1-type" evidence="7">
    <location>
        <begin position="323"/>
        <end position="351"/>
    </location>
</feature>
<dbReference type="InterPro" id="IPR041367">
    <property type="entry name" value="Znf-CCCH_4"/>
</dbReference>
<evidence type="ECO:0000256" key="2">
    <source>
        <dbReference type="ARBA" id="ARBA00022737"/>
    </source>
</evidence>
<dbReference type="SUPFAM" id="SSF90229">
    <property type="entry name" value="CCCH zinc finger"/>
    <property type="match status" value="3"/>
</dbReference>
<dbReference type="InterPro" id="IPR045877">
    <property type="entry name" value="ZFP36-like"/>
</dbReference>
<evidence type="ECO:0000256" key="6">
    <source>
        <dbReference type="SAM" id="MobiDB-lite"/>
    </source>
</evidence>
<keyword evidence="1 5" id="KW-0479">Metal-binding</keyword>
<keyword evidence="4 5" id="KW-0862">Zinc</keyword>
<dbReference type="Pfam" id="PF18044">
    <property type="entry name" value="zf-CCCH_4"/>
    <property type="match status" value="1"/>
</dbReference>
<gene>
    <name evidence="8" type="ORF">CTI12_AA373650</name>
</gene>
<dbReference type="Pfam" id="PF00642">
    <property type="entry name" value="zf-CCCH"/>
    <property type="match status" value="1"/>
</dbReference>
<dbReference type="EMBL" id="PKPP01005117">
    <property type="protein sequence ID" value="PWA61383.1"/>
    <property type="molecule type" value="Genomic_DNA"/>
</dbReference>
<dbReference type="GO" id="GO:0003729">
    <property type="term" value="F:mRNA binding"/>
    <property type="evidence" value="ECO:0007669"/>
    <property type="project" value="InterPro"/>
</dbReference>
<dbReference type="STRING" id="35608.A0A2U1MJD4"/>
<feature type="zinc finger region" description="C3H1-type" evidence="5">
    <location>
        <begin position="176"/>
        <end position="204"/>
    </location>
</feature>
<evidence type="ECO:0000256" key="5">
    <source>
        <dbReference type="PROSITE-ProRule" id="PRU00723"/>
    </source>
</evidence>
<keyword evidence="9" id="KW-1185">Reference proteome</keyword>
<dbReference type="OrthoDB" id="410307at2759"/>
<accession>A0A2U1MJD4</accession>
<evidence type="ECO:0000256" key="3">
    <source>
        <dbReference type="ARBA" id="ARBA00022771"/>
    </source>
</evidence>
<dbReference type="FunFam" id="4.10.1000.10:FF:000003">
    <property type="entry name" value="Zinc finger CCCH domain-containing protein"/>
    <property type="match status" value="1"/>
</dbReference>